<comment type="caution">
    <text evidence="1">The sequence shown here is derived from an EMBL/GenBank/DDBJ whole genome shotgun (WGS) entry which is preliminary data.</text>
</comment>
<keyword evidence="2" id="KW-1185">Reference proteome</keyword>
<dbReference type="Proteomes" id="UP000660745">
    <property type="component" value="Unassembled WGS sequence"/>
</dbReference>
<dbReference type="EMBL" id="BMNK01000012">
    <property type="protein sequence ID" value="GGP12245.1"/>
    <property type="molecule type" value="Genomic_DNA"/>
</dbReference>
<gene>
    <name evidence="1" type="ORF">GCM10012278_59210</name>
</gene>
<name>A0A918A9B1_9ACTN</name>
<reference evidence="1" key="1">
    <citation type="journal article" date="2014" name="Int. J. Syst. Evol. Microbiol.">
        <title>Complete genome sequence of Corynebacterium casei LMG S-19264T (=DSM 44701T), isolated from a smear-ripened cheese.</title>
        <authorList>
            <consortium name="US DOE Joint Genome Institute (JGI-PGF)"/>
            <person name="Walter F."/>
            <person name="Albersmeier A."/>
            <person name="Kalinowski J."/>
            <person name="Ruckert C."/>
        </authorList>
    </citation>
    <scope>NUCLEOTIDE SEQUENCE</scope>
    <source>
        <strain evidence="1">CGMCC 4.7430</strain>
    </source>
</reference>
<dbReference type="AlphaFoldDB" id="A0A918A9B1"/>
<evidence type="ECO:0000313" key="2">
    <source>
        <dbReference type="Proteomes" id="UP000660745"/>
    </source>
</evidence>
<protein>
    <submittedName>
        <fullName evidence="1">Uncharacterized protein</fullName>
    </submittedName>
</protein>
<proteinExistence type="predicted"/>
<evidence type="ECO:0000313" key="1">
    <source>
        <dbReference type="EMBL" id="GGP12245.1"/>
    </source>
</evidence>
<sequence>MCECGETLYELCEAGGLRFIRRTICKASSTMVSEMIGMSPAEVELL</sequence>
<accession>A0A918A9B1</accession>
<reference evidence="1" key="2">
    <citation type="submission" date="2020-09" db="EMBL/GenBank/DDBJ databases">
        <authorList>
            <person name="Sun Q."/>
            <person name="Zhou Y."/>
        </authorList>
    </citation>
    <scope>NUCLEOTIDE SEQUENCE</scope>
    <source>
        <strain evidence="1">CGMCC 4.7430</strain>
    </source>
</reference>
<organism evidence="1 2">
    <name type="scientific">Nonomuraea glycinis</name>
    <dbReference type="NCBI Taxonomy" id="2047744"/>
    <lineage>
        <taxon>Bacteria</taxon>
        <taxon>Bacillati</taxon>
        <taxon>Actinomycetota</taxon>
        <taxon>Actinomycetes</taxon>
        <taxon>Streptosporangiales</taxon>
        <taxon>Streptosporangiaceae</taxon>
        <taxon>Nonomuraea</taxon>
    </lineage>
</organism>